<dbReference type="InterPro" id="IPR019984">
    <property type="entry name" value="Ribosomal_uS17_bact/chlr"/>
</dbReference>
<dbReference type="GO" id="GO:0022627">
    <property type="term" value="C:cytosolic small ribosomal subunit"/>
    <property type="evidence" value="ECO:0007669"/>
    <property type="project" value="UniProtKB-UniRule"/>
</dbReference>
<dbReference type="PANTHER" id="PTHR10744">
    <property type="entry name" value="40S RIBOSOMAL PROTEIN S11 FAMILY MEMBER"/>
    <property type="match status" value="1"/>
</dbReference>
<comment type="function">
    <text evidence="6">One of the primary rRNA binding proteins, it binds specifically to the 5'-end of 16S ribosomal RNA.</text>
</comment>
<dbReference type="PRINTS" id="PR00973">
    <property type="entry name" value="RIBOSOMALS17"/>
</dbReference>
<reference evidence="8" key="1">
    <citation type="submission" date="2015-05" db="EMBL/GenBank/DDBJ databases">
        <title>Draft genome sequence of 'Candidatus Phytoplasma Pruni' strain CX, a plant pathogenic bacterium.</title>
        <authorList>
            <person name="Lee I.-M."/>
            <person name="Bottner-Parker K.D."/>
            <person name="Shao J."/>
            <person name="Gundersen-Rindal D.E."/>
            <person name="Zhao Y."/>
            <person name="Davis R.E."/>
        </authorList>
    </citation>
    <scope>NUCLEOTIDE SEQUENCE [LARGE SCALE GENOMIC DNA]</scope>
    <source>
        <strain evidence="8">CX</strain>
    </source>
</reference>
<dbReference type="OrthoDB" id="9811714at2"/>
<dbReference type="GO" id="GO:0006412">
    <property type="term" value="P:translation"/>
    <property type="evidence" value="ECO:0007669"/>
    <property type="project" value="UniProtKB-UniRule"/>
</dbReference>
<comment type="similarity">
    <text evidence="1 6">Belongs to the universal ribosomal protein uS17 family.</text>
</comment>
<evidence type="ECO:0000256" key="4">
    <source>
        <dbReference type="ARBA" id="ARBA00022980"/>
    </source>
</evidence>
<proteinExistence type="inferred from homology"/>
<evidence type="ECO:0000313" key="7">
    <source>
        <dbReference type="EMBL" id="KOR75480.1"/>
    </source>
</evidence>
<sequence length="88" mass="10266">MRNSRKILSGVVVSDKMQKTITVAVDTYKKDPLYKKRVKKTNKFHVHDEKEVAKVGDLVNFMETRPLSKTKKFRLFKVVNAKNKESQI</sequence>
<dbReference type="InterPro" id="IPR012340">
    <property type="entry name" value="NA-bd_OB-fold"/>
</dbReference>
<dbReference type="Gene3D" id="2.40.50.140">
    <property type="entry name" value="Nucleic acid-binding proteins"/>
    <property type="match status" value="1"/>
</dbReference>
<keyword evidence="3 6" id="KW-0694">RNA-binding</keyword>
<accession>A0A0M1N0C2</accession>
<dbReference type="NCBIfam" id="TIGR03635">
    <property type="entry name" value="uS17_bact"/>
    <property type="match status" value="1"/>
</dbReference>
<dbReference type="PANTHER" id="PTHR10744:SF1">
    <property type="entry name" value="SMALL RIBOSOMAL SUBUNIT PROTEIN US17M"/>
    <property type="match status" value="1"/>
</dbReference>
<dbReference type="HAMAP" id="MF_01345_B">
    <property type="entry name" value="Ribosomal_uS17_B"/>
    <property type="match status" value="1"/>
</dbReference>
<dbReference type="CDD" id="cd00364">
    <property type="entry name" value="Ribosomal_uS17"/>
    <property type="match status" value="1"/>
</dbReference>
<comment type="subunit">
    <text evidence="6">Part of the 30S ribosomal subunit.</text>
</comment>
<dbReference type="Pfam" id="PF00366">
    <property type="entry name" value="Ribosomal_S17"/>
    <property type="match status" value="1"/>
</dbReference>
<name>A0A0M1N0C2_9MOLU</name>
<evidence type="ECO:0000256" key="5">
    <source>
        <dbReference type="ARBA" id="ARBA00023274"/>
    </source>
</evidence>
<dbReference type="PATRIC" id="fig|479893.3.peg.318"/>
<dbReference type="InterPro" id="IPR000266">
    <property type="entry name" value="Ribosomal_uS17"/>
</dbReference>
<evidence type="ECO:0000256" key="2">
    <source>
        <dbReference type="ARBA" id="ARBA00022730"/>
    </source>
</evidence>
<keyword evidence="5 6" id="KW-0687">Ribonucleoprotein</keyword>
<evidence type="ECO:0000256" key="3">
    <source>
        <dbReference type="ARBA" id="ARBA00022884"/>
    </source>
</evidence>
<protein>
    <recommendedName>
        <fullName evidence="6">Small ribosomal subunit protein uS17</fullName>
    </recommendedName>
</protein>
<dbReference type="STRING" id="479893.CPX_001526"/>
<dbReference type="GO" id="GO:0019843">
    <property type="term" value="F:rRNA binding"/>
    <property type="evidence" value="ECO:0007669"/>
    <property type="project" value="UniProtKB-UniRule"/>
</dbReference>
<evidence type="ECO:0000256" key="6">
    <source>
        <dbReference type="HAMAP-Rule" id="MF_01345"/>
    </source>
</evidence>
<dbReference type="NCBIfam" id="NF004123">
    <property type="entry name" value="PRK05610.1"/>
    <property type="match status" value="1"/>
</dbReference>
<dbReference type="SUPFAM" id="SSF50249">
    <property type="entry name" value="Nucleic acid-binding proteins"/>
    <property type="match status" value="1"/>
</dbReference>
<keyword evidence="4 6" id="KW-0689">Ribosomal protein</keyword>
<evidence type="ECO:0000256" key="1">
    <source>
        <dbReference type="ARBA" id="ARBA00010254"/>
    </source>
</evidence>
<organism evidence="7 8">
    <name type="scientific">Candidatus Phytoplasma pruni</name>
    <dbReference type="NCBI Taxonomy" id="479893"/>
    <lineage>
        <taxon>Bacteria</taxon>
        <taxon>Bacillati</taxon>
        <taxon>Mycoplasmatota</taxon>
        <taxon>Mollicutes</taxon>
        <taxon>Acholeplasmatales</taxon>
        <taxon>Acholeplasmataceae</taxon>
        <taxon>Candidatus Phytoplasma</taxon>
        <taxon>16SrIII (X-disease group)</taxon>
    </lineage>
</organism>
<gene>
    <name evidence="6 7" type="primary">rpsQ</name>
    <name evidence="7" type="ORF">CPX_001526</name>
</gene>
<keyword evidence="2 6" id="KW-0699">rRNA-binding</keyword>
<comment type="caution">
    <text evidence="7">The sequence shown here is derived from an EMBL/GenBank/DDBJ whole genome shotgun (WGS) entry which is preliminary data.</text>
</comment>
<dbReference type="EMBL" id="LHCF01000006">
    <property type="protein sequence ID" value="KOR75480.1"/>
    <property type="molecule type" value="Genomic_DNA"/>
</dbReference>
<dbReference type="Proteomes" id="UP000037386">
    <property type="component" value="Unassembled WGS sequence"/>
</dbReference>
<evidence type="ECO:0000313" key="8">
    <source>
        <dbReference type="Proteomes" id="UP000037386"/>
    </source>
</evidence>
<dbReference type="GO" id="GO:0003735">
    <property type="term" value="F:structural constituent of ribosome"/>
    <property type="evidence" value="ECO:0007669"/>
    <property type="project" value="UniProtKB-UniRule"/>
</dbReference>
<dbReference type="AlphaFoldDB" id="A0A0M1N0C2"/>